<dbReference type="AlphaFoldDB" id="A0A975GSD3"/>
<name>A0A975GSD3_9BACT</name>
<dbReference type="Proteomes" id="UP000663722">
    <property type="component" value="Chromosome"/>
</dbReference>
<keyword evidence="2" id="KW-1185">Reference proteome</keyword>
<organism evidence="1 2">
    <name type="scientific">Desulfonema magnum</name>
    <dbReference type="NCBI Taxonomy" id="45655"/>
    <lineage>
        <taxon>Bacteria</taxon>
        <taxon>Pseudomonadati</taxon>
        <taxon>Thermodesulfobacteriota</taxon>
        <taxon>Desulfobacteria</taxon>
        <taxon>Desulfobacterales</taxon>
        <taxon>Desulfococcaceae</taxon>
        <taxon>Desulfonema</taxon>
    </lineage>
</organism>
<accession>A0A975GSD3</accession>
<evidence type="ECO:0000313" key="2">
    <source>
        <dbReference type="Proteomes" id="UP000663722"/>
    </source>
</evidence>
<sequence>MQRFRELWIPAFAGMTKKFDYRGTRPEEFPAGHIPAYWLQREAGVGLWLMPRFRELRIPAFTGMTKKFDYRVTPIFYRENTF</sequence>
<reference evidence="1" key="1">
    <citation type="journal article" date="2021" name="Microb. Physiol.">
        <title>Proteogenomic Insights into the Physiology of Marine, Sulfate-Reducing, Filamentous Desulfonema limicola and Desulfonema magnum.</title>
        <authorList>
            <person name="Schnaars V."/>
            <person name="Wohlbrand L."/>
            <person name="Scheve S."/>
            <person name="Hinrichs C."/>
            <person name="Reinhardt R."/>
            <person name="Rabus R."/>
        </authorList>
    </citation>
    <scope>NUCLEOTIDE SEQUENCE</scope>
    <source>
        <strain evidence="1">4be13</strain>
    </source>
</reference>
<evidence type="ECO:0000313" key="1">
    <source>
        <dbReference type="EMBL" id="QTA91946.1"/>
    </source>
</evidence>
<protein>
    <submittedName>
        <fullName evidence="1">Uncharacterized protein</fullName>
    </submittedName>
</protein>
<dbReference type="EMBL" id="CP061800">
    <property type="protein sequence ID" value="QTA91946.1"/>
    <property type="molecule type" value="Genomic_DNA"/>
</dbReference>
<proteinExistence type="predicted"/>
<gene>
    <name evidence="1" type="ORF">dnm_080190</name>
</gene>
<dbReference type="KEGG" id="dmm:dnm_080190"/>